<keyword evidence="14" id="KW-1185">Reference proteome</keyword>
<evidence type="ECO:0000256" key="5">
    <source>
        <dbReference type="ARBA" id="ARBA00022723"/>
    </source>
</evidence>
<protein>
    <recommendedName>
        <fullName evidence="3 11">Arginase</fullName>
        <ecNumber evidence="2 11">3.5.3.1</ecNumber>
    </recommendedName>
</protein>
<keyword evidence="7 11" id="KW-0464">Manganese</keyword>
<evidence type="ECO:0000256" key="2">
    <source>
        <dbReference type="ARBA" id="ARBA00012168"/>
    </source>
</evidence>
<evidence type="ECO:0000256" key="7">
    <source>
        <dbReference type="ARBA" id="ARBA00023211"/>
    </source>
</evidence>
<evidence type="ECO:0000256" key="1">
    <source>
        <dbReference type="ARBA" id="ARBA00005098"/>
    </source>
</evidence>
<dbReference type="GO" id="GO:0000050">
    <property type="term" value="P:urea cycle"/>
    <property type="evidence" value="ECO:0007669"/>
    <property type="project" value="UniProtKB-UniPathway"/>
</dbReference>
<evidence type="ECO:0000256" key="4">
    <source>
        <dbReference type="ARBA" id="ARBA00022503"/>
    </source>
</evidence>
<dbReference type="Pfam" id="PF00491">
    <property type="entry name" value="Arginase"/>
    <property type="match status" value="1"/>
</dbReference>
<evidence type="ECO:0000256" key="3">
    <source>
        <dbReference type="ARBA" id="ARBA00018123"/>
    </source>
</evidence>
<keyword evidence="4 11" id="KW-0056">Arginine metabolism</keyword>
<evidence type="ECO:0000313" key="14">
    <source>
        <dbReference type="Proteomes" id="UP000241890"/>
    </source>
</evidence>
<dbReference type="GO" id="GO:0005634">
    <property type="term" value="C:nucleus"/>
    <property type="evidence" value="ECO:0007669"/>
    <property type="project" value="TreeGrafter"/>
</dbReference>
<evidence type="ECO:0000256" key="11">
    <source>
        <dbReference type="RuleBase" id="RU361159"/>
    </source>
</evidence>
<evidence type="ECO:0000313" key="13">
    <source>
        <dbReference type="EMBL" id="GBG29097.1"/>
    </source>
</evidence>
<evidence type="ECO:0000256" key="9">
    <source>
        <dbReference type="PROSITE-ProRule" id="PRU00742"/>
    </source>
</evidence>
<proteinExistence type="inferred from homology"/>
<keyword evidence="5 11" id="KW-0479">Metal-binding</keyword>
<dbReference type="EC" id="3.5.3.1" evidence="2 11"/>
<dbReference type="InterPro" id="IPR020855">
    <property type="entry name" value="Ureohydrolase_Mn_BS"/>
</dbReference>
<organism evidence="13 14">
    <name type="scientific">Hondaea fermentalgiana</name>
    <dbReference type="NCBI Taxonomy" id="2315210"/>
    <lineage>
        <taxon>Eukaryota</taxon>
        <taxon>Sar</taxon>
        <taxon>Stramenopiles</taxon>
        <taxon>Bigyra</taxon>
        <taxon>Labyrinthulomycetes</taxon>
        <taxon>Thraustochytrida</taxon>
        <taxon>Thraustochytriidae</taxon>
        <taxon>Hondaea</taxon>
    </lineage>
</organism>
<dbReference type="Gene3D" id="3.40.800.10">
    <property type="entry name" value="Ureohydrolase domain"/>
    <property type="match status" value="1"/>
</dbReference>
<accession>A0A2R5GDU1</accession>
<gene>
    <name evidence="13" type="ORF">FCC1311_053202</name>
</gene>
<dbReference type="PRINTS" id="PR00116">
    <property type="entry name" value="ARGINASE"/>
</dbReference>
<evidence type="ECO:0000256" key="10">
    <source>
        <dbReference type="RuleBase" id="RU003684"/>
    </source>
</evidence>
<dbReference type="NCBIfam" id="TIGR01229">
    <property type="entry name" value="rocF_arginase"/>
    <property type="match status" value="1"/>
</dbReference>
<dbReference type="InterPro" id="IPR014033">
    <property type="entry name" value="Arginase"/>
</dbReference>
<dbReference type="FunFam" id="3.40.800.10:FF:000012">
    <property type="entry name" value="Arginase"/>
    <property type="match status" value="1"/>
</dbReference>
<evidence type="ECO:0000256" key="12">
    <source>
        <dbReference type="SAM" id="MobiDB-lite"/>
    </source>
</evidence>
<feature type="region of interest" description="Disordered" evidence="12">
    <location>
        <begin position="40"/>
        <end position="69"/>
    </location>
</feature>
<comment type="caution">
    <text evidence="13">The sequence shown here is derived from an EMBL/GenBank/DDBJ whole genome shotgun (WGS) entry which is preliminary data.</text>
</comment>
<dbReference type="OrthoDB" id="9992747at2759"/>
<dbReference type="PANTHER" id="PTHR43782:SF3">
    <property type="entry name" value="ARGINASE"/>
    <property type="match status" value="1"/>
</dbReference>
<sequence length="427" mass="46036">MGRTLTPVAAASRARTRVKPAVGAAAAARRRWRVSGAVTDRTALRKTPTANKREQASTQPITGEPPRRWRSTEASAQHAKHGFNPEQMGMGGAVVHGNYDHLGEEVEVPPFLRVPKTASIIGAPMSWGQPRAGTDQGSQILRACGLEDNLLALEWRIDDKGDLEFDEPTRNDPAIDPTKVQGLAKNCFTVGKGLKKIHDRVYEAAKEKEFALILGGDHSLSAGSVSAILRARPDTGIIWVDAHGDLNTPETSPSGNMHGMPLGLMLGLIDPTLLPGFEWFKDVPKLNPEQIVFVGLRDLDAGERKIIRDHKITAFSMHHVDRFGIGNVMDMAIESLRKPDGSMRPLHLSYDIDAVDPEVAPSTGTVVRGGLNFREAHYVAEAVGNTGMLGSMDLVEVNPKLAPGPESEMTAALGMALISSAMGARII</sequence>
<keyword evidence="6 10" id="KW-0378">Hydrolase</keyword>
<dbReference type="CDD" id="cd09989">
    <property type="entry name" value="Arginase"/>
    <property type="match status" value="1"/>
</dbReference>
<dbReference type="InterPro" id="IPR023696">
    <property type="entry name" value="Ureohydrolase_dom_sf"/>
</dbReference>
<dbReference type="SUPFAM" id="SSF52768">
    <property type="entry name" value="Arginase/deacetylase"/>
    <property type="match status" value="1"/>
</dbReference>
<comment type="similarity">
    <text evidence="9 10">Belongs to the arginase family.</text>
</comment>
<dbReference type="FunCoup" id="A0A2R5GDU1">
    <property type="interactions" value="27"/>
</dbReference>
<comment type="cofactor">
    <cofactor evidence="11">
        <name>Mn(2+)</name>
        <dbReference type="ChEBI" id="CHEBI:29035"/>
    </cofactor>
    <text evidence="11">Binds 2 manganese ions per subunit.</text>
</comment>
<dbReference type="GO" id="GO:0006525">
    <property type="term" value="P:arginine metabolic process"/>
    <property type="evidence" value="ECO:0007669"/>
    <property type="project" value="UniProtKB-KW"/>
</dbReference>
<dbReference type="UniPathway" id="UPA00158">
    <property type="reaction ID" value="UER00270"/>
</dbReference>
<dbReference type="PROSITE" id="PS01053">
    <property type="entry name" value="ARGINASE_1"/>
    <property type="match status" value="1"/>
</dbReference>
<dbReference type="InParanoid" id="A0A2R5GDU1"/>
<comment type="pathway">
    <text evidence="1">Nitrogen metabolism; urea cycle; L-ornithine and urea from L-arginine: step 1/1.</text>
</comment>
<dbReference type="AlphaFoldDB" id="A0A2R5GDU1"/>
<evidence type="ECO:0000256" key="8">
    <source>
        <dbReference type="ARBA" id="ARBA00047391"/>
    </source>
</evidence>
<comment type="catalytic activity">
    <reaction evidence="8 11">
        <text>L-arginine + H2O = urea + L-ornithine</text>
        <dbReference type="Rhea" id="RHEA:20569"/>
        <dbReference type="ChEBI" id="CHEBI:15377"/>
        <dbReference type="ChEBI" id="CHEBI:16199"/>
        <dbReference type="ChEBI" id="CHEBI:32682"/>
        <dbReference type="ChEBI" id="CHEBI:46911"/>
        <dbReference type="EC" id="3.5.3.1"/>
    </reaction>
</comment>
<dbReference type="EMBL" id="BEYU01000053">
    <property type="protein sequence ID" value="GBG29097.1"/>
    <property type="molecule type" value="Genomic_DNA"/>
</dbReference>
<dbReference type="InterPro" id="IPR006035">
    <property type="entry name" value="Ureohydrolase"/>
</dbReference>
<name>A0A2R5GDU1_9STRA</name>
<dbReference type="GO" id="GO:0004053">
    <property type="term" value="F:arginase activity"/>
    <property type="evidence" value="ECO:0007669"/>
    <property type="project" value="UniProtKB-EC"/>
</dbReference>
<dbReference type="GO" id="GO:0005829">
    <property type="term" value="C:cytosol"/>
    <property type="evidence" value="ECO:0007669"/>
    <property type="project" value="TreeGrafter"/>
</dbReference>
<reference evidence="13 14" key="1">
    <citation type="submission" date="2017-12" db="EMBL/GenBank/DDBJ databases">
        <title>Sequencing, de novo assembly and annotation of complete genome of a new Thraustochytrid species, strain FCC1311.</title>
        <authorList>
            <person name="Sedici K."/>
            <person name="Godart F."/>
            <person name="Aiese Cigliano R."/>
            <person name="Sanseverino W."/>
            <person name="Barakat M."/>
            <person name="Ortet P."/>
            <person name="Marechal E."/>
            <person name="Cagnac O."/>
            <person name="Amato A."/>
        </authorList>
    </citation>
    <scope>NUCLEOTIDE SEQUENCE [LARGE SCALE GENOMIC DNA]</scope>
</reference>
<dbReference type="GO" id="GO:0030145">
    <property type="term" value="F:manganese ion binding"/>
    <property type="evidence" value="ECO:0007669"/>
    <property type="project" value="TreeGrafter"/>
</dbReference>
<dbReference type="Proteomes" id="UP000241890">
    <property type="component" value="Unassembled WGS sequence"/>
</dbReference>
<dbReference type="PANTHER" id="PTHR43782">
    <property type="entry name" value="ARGINASE"/>
    <property type="match status" value="1"/>
</dbReference>
<evidence type="ECO:0000256" key="6">
    <source>
        <dbReference type="ARBA" id="ARBA00022801"/>
    </source>
</evidence>
<dbReference type="PROSITE" id="PS51409">
    <property type="entry name" value="ARGINASE_2"/>
    <property type="match status" value="1"/>
</dbReference>